<protein>
    <submittedName>
        <fullName evidence="2">Uncharacterized protein</fullName>
    </submittedName>
</protein>
<feature type="compositionally biased region" description="Basic and acidic residues" evidence="1">
    <location>
        <begin position="151"/>
        <end position="183"/>
    </location>
</feature>
<evidence type="ECO:0000313" key="2">
    <source>
        <dbReference type="EMBL" id="SMQ48155.1"/>
    </source>
</evidence>
<accession>A0A1X7RL52</accession>
<feature type="compositionally biased region" description="Low complexity" evidence="1">
    <location>
        <begin position="65"/>
        <end position="79"/>
    </location>
</feature>
<dbReference type="AlphaFoldDB" id="A0A1X7RL52"/>
<evidence type="ECO:0000313" key="3">
    <source>
        <dbReference type="Proteomes" id="UP000215127"/>
    </source>
</evidence>
<dbReference type="EMBL" id="LT853693">
    <property type="protein sequence ID" value="SMQ48155.1"/>
    <property type="molecule type" value="Genomic_DNA"/>
</dbReference>
<reference evidence="2 3" key="1">
    <citation type="submission" date="2016-06" db="EMBL/GenBank/DDBJ databases">
        <authorList>
            <person name="Kjaerup R.B."/>
            <person name="Dalgaard T.S."/>
            <person name="Juul-Madsen H.R."/>
        </authorList>
    </citation>
    <scope>NUCLEOTIDE SEQUENCE [LARGE SCALE GENOMIC DNA]</scope>
</reference>
<sequence length="183" mass="19315">MNSPPDSPNHGNKKQGKNTHRRSASENISPRTNPSSLHSMIQTLNNSNSDPPASPTAEGNYTTRAPSTDQTAQATPTQRTPHRTQSVYLGPNGQSPTSLRQQPHERAVAEAQRQLHEQQGPFAPTPVNGGNNSYNVRPSGEQEGGTGSSGEGKEKGKGGEGGGAKDEAKEKEKEGKGKGNGEK</sequence>
<keyword evidence="3" id="KW-1185">Reference proteome</keyword>
<proteinExistence type="predicted"/>
<gene>
    <name evidence="2" type="ORF">ZT3D7_G3304</name>
</gene>
<feature type="compositionally biased region" description="Basic and acidic residues" evidence="1">
    <location>
        <begin position="102"/>
        <end position="116"/>
    </location>
</feature>
<feature type="compositionally biased region" description="Polar residues" evidence="1">
    <location>
        <begin position="25"/>
        <end position="64"/>
    </location>
</feature>
<feature type="region of interest" description="Disordered" evidence="1">
    <location>
        <begin position="1"/>
        <end position="183"/>
    </location>
</feature>
<feature type="compositionally biased region" description="Basic residues" evidence="1">
    <location>
        <begin position="11"/>
        <end position="22"/>
    </location>
</feature>
<dbReference type="Proteomes" id="UP000215127">
    <property type="component" value="Chromosome 2"/>
</dbReference>
<feature type="compositionally biased region" description="Polar residues" evidence="1">
    <location>
        <begin position="83"/>
        <end position="101"/>
    </location>
</feature>
<evidence type="ECO:0000256" key="1">
    <source>
        <dbReference type="SAM" id="MobiDB-lite"/>
    </source>
</evidence>
<organism evidence="2 3">
    <name type="scientific">Zymoseptoria tritici (strain ST99CH_3D7)</name>
    <dbReference type="NCBI Taxonomy" id="1276538"/>
    <lineage>
        <taxon>Eukaryota</taxon>
        <taxon>Fungi</taxon>
        <taxon>Dikarya</taxon>
        <taxon>Ascomycota</taxon>
        <taxon>Pezizomycotina</taxon>
        <taxon>Dothideomycetes</taxon>
        <taxon>Dothideomycetidae</taxon>
        <taxon>Mycosphaerellales</taxon>
        <taxon>Mycosphaerellaceae</taxon>
        <taxon>Zymoseptoria</taxon>
    </lineage>
</organism>
<name>A0A1X7RL52_ZYMT9</name>